<evidence type="ECO:0000313" key="2">
    <source>
        <dbReference type="Proteomes" id="UP000198636"/>
    </source>
</evidence>
<accession>A0A1G5BCJ6</accession>
<sequence length="307" mass="35032">MTICLLGAFKNLKGCVFMKFKRKKTALVLSIIMVILLLPMEASAFNQKESNALLPQEDYTYGENMFITETRSSPPDMYIGTPYQESSMDGFVEYTDNDGSRYMMRVRHIKLQQIDVGPIVNSTHVISVPRGMTYSTSETKTIQKSYTSSWNVGANFGINLIKWLDIKVNTQYTSTNSETTTFAVQQGQSYTFPSGVDPSYNIAHFYIGFVHDKYEVVADIVRRVTKQVSTEVYGIEIDDEPRATATVYLADGRVIYMRAELIPLRIIDNYYIEYITEYDYENMETEYGTLLSPKPITYLLLNNLAAK</sequence>
<dbReference type="AlphaFoldDB" id="A0A1G5BCJ6"/>
<evidence type="ECO:0000313" key="1">
    <source>
        <dbReference type="EMBL" id="SCX87839.1"/>
    </source>
</evidence>
<keyword evidence="2" id="KW-1185">Reference proteome</keyword>
<name>A0A1G5BCJ6_9FIRM</name>
<protein>
    <submittedName>
        <fullName evidence="1">Uncharacterized protein</fullName>
    </submittedName>
</protein>
<dbReference type="EMBL" id="FMUS01000002">
    <property type="protein sequence ID" value="SCX87839.1"/>
    <property type="molecule type" value="Genomic_DNA"/>
</dbReference>
<proteinExistence type="predicted"/>
<gene>
    <name evidence="1" type="ORF">SAMN03080606_00370</name>
</gene>
<dbReference type="Proteomes" id="UP000198636">
    <property type="component" value="Unassembled WGS sequence"/>
</dbReference>
<reference evidence="1 2" key="1">
    <citation type="submission" date="2016-10" db="EMBL/GenBank/DDBJ databases">
        <authorList>
            <person name="de Groot N.N."/>
        </authorList>
    </citation>
    <scope>NUCLEOTIDE SEQUENCE [LARGE SCALE GENOMIC DNA]</scope>
    <source>
        <strain evidence="1 2">DSM 18978</strain>
    </source>
</reference>
<organism evidence="1 2">
    <name type="scientific">Alkaliphilus peptidifermentans DSM 18978</name>
    <dbReference type="NCBI Taxonomy" id="1120976"/>
    <lineage>
        <taxon>Bacteria</taxon>
        <taxon>Bacillati</taxon>
        <taxon>Bacillota</taxon>
        <taxon>Clostridia</taxon>
        <taxon>Peptostreptococcales</taxon>
        <taxon>Natronincolaceae</taxon>
        <taxon>Alkaliphilus</taxon>
    </lineage>
</organism>